<dbReference type="KEGG" id="xne:XNC1_2899"/>
<evidence type="ECO:0000313" key="2">
    <source>
        <dbReference type="Proteomes" id="UP000008075"/>
    </source>
</evidence>
<organism evidence="1 2">
    <name type="scientific">Xenorhabdus nematophila (strain ATCC 19061 / DSM 3370 / CCUG 14189 / LMG 1036 / NCIMB 9965 / AN6)</name>
    <dbReference type="NCBI Taxonomy" id="406817"/>
    <lineage>
        <taxon>Bacteria</taxon>
        <taxon>Pseudomonadati</taxon>
        <taxon>Pseudomonadota</taxon>
        <taxon>Gammaproteobacteria</taxon>
        <taxon>Enterobacterales</taxon>
        <taxon>Morganellaceae</taxon>
        <taxon>Xenorhabdus</taxon>
    </lineage>
</organism>
<name>D3VJ96_XENNA</name>
<accession>D3VJ96</accession>
<proteinExistence type="predicted"/>
<sequence>MPSGGWAGRSKAAKEECGFCQGRAEKMEAEGEALCATPGEASQRGCQT</sequence>
<gene>
    <name evidence="1" type="ordered locus">XNC1_2899</name>
</gene>
<dbReference type="AlphaFoldDB" id="D3VJ96"/>
<reference evidence="1 2" key="1">
    <citation type="journal article" date="2011" name="PLoS ONE">
        <title>The entomopathogenic bacterial endosymbionts xenorhabdus and photorhabdus: convergent lifestyles from divergent genomes.</title>
        <authorList>
            <person name="Chaston J.M."/>
            <person name="Suen G."/>
            <person name="Tucker S.L."/>
            <person name="Andersen A.W."/>
            <person name="Bhasin A."/>
            <person name="Bode E."/>
            <person name="Bode H.B."/>
            <person name="Brachmann A.O."/>
            <person name="Cowles C.E."/>
            <person name="Cowles K.N."/>
            <person name="Darby C."/>
            <person name="de Leon L."/>
            <person name="Drace K."/>
            <person name="Du Z."/>
            <person name="Givaudan A."/>
            <person name="Herbert Tran E.E."/>
            <person name="Jewell K.A."/>
            <person name="Knack J.J."/>
            <person name="Krasomil-Osterfeld K.C."/>
            <person name="Kukor R."/>
            <person name="Lanois A."/>
            <person name="Latreille P."/>
            <person name="Leimgruber N.K."/>
            <person name="Lipke C.M."/>
            <person name="Liu R."/>
            <person name="Lu X."/>
            <person name="Martens E.C."/>
            <person name="Marri P.R."/>
            <person name="Medigue C."/>
            <person name="Menard M.L."/>
            <person name="Miller N.M."/>
            <person name="Morales-Soto N."/>
            <person name="Norton S."/>
            <person name="Ogier J.C."/>
            <person name="Orchard S.S."/>
            <person name="Park D."/>
            <person name="Park Y."/>
            <person name="Qurollo B.A."/>
            <person name="Sugar D.R."/>
            <person name="Richards G.R."/>
            <person name="Rouy Z."/>
            <person name="Slominski B."/>
            <person name="Slominski K."/>
            <person name="Snyder H."/>
            <person name="Tjaden B.C."/>
            <person name="van der Hoeven R."/>
            <person name="Welch R.D."/>
            <person name="Wheeler C."/>
            <person name="Xiang B."/>
            <person name="Barbazuk B."/>
            <person name="Gaudriault S."/>
            <person name="Goodner B."/>
            <person name="Slater S.C."/>
            <person name="Forst S."/>
            <person name="Goldman B.S."/>
            <person name="Goodrich-Blair H."/>
        </authorList>
    </citation>
    <scope>NUCLEOTIDE SEQUENCE [LARGE SCALE GENOMIC DNA]</scope>
    <source>
        <strain evidence="2">ATCC 19061 / DSM 3370 / CCUG 14189 / LMG 1036 / NCIMB 9965 / AN6</strain>
    </source>
</reference>
<keyword evidence="2" id="KW-1185">Reference proteome</keyword>
<dbReference type="EMBL" id="FN667742">
    <property type="protein sequence ID" value="CBJ90953.1"/>
    <property type="molecule type" value="Genomic_DNA"/>
</dbReference>
<evidence type="ECO:0000313" key="1">
    <source>
        <dbReference type="EMBL" id="CBJ90953.1"/>
    </source>
</evidence>
<protein>
    <submittedName>
        <fullName evidence="1">Uncharacterized protein</fullName>
    </submittedName>
</protein>
<dbReference type="HOGENOM" id="CLU_3159509_0_0_6"/>
<dbReference type="Proteomes" id="UP000008075">
    <property type="component" value="Chromosome"/>
</dbReference>